<dbReference type="Pfam" id="PF00561">
    <property type="entry name" value="Abhydrolase_1"/>
    <property type="match status" value="1"/>
</dbReference>
<dbReference type="PANTHER" id="PTHR43329">
    <property type="entry name" value="EPOXIDE HYDROLASE"/>
    <property type="match status" value="1"/>
</dbReference>
<dbReference type="OrthoDB" id="6431331at2759"/>
<keyword evidence="3" id="KW-1185">Reference proteome</keyword>
<feature type="domain" description="AB hydrolase-1" evidence="1">
    <location>
        <begin position="72"/>
        <end position="217"/>
    </location>
</feature>
<name>A0A0G2GWB7_PHACM</name>
<organism evidence="2 3">
    <name type="scientific">Phaeomoniella chlamydospora</name>
    <name type="common">Phaeoacremonium chlamydosporum</name>
    <dbReference type="NCBI Taxonomy" id="158046"/>
    <lineage>
        <taxon>Eukaryota</taxon>
        <taxon>Fungi</taxon>
        <taxon>Dikarya</taxon>
        <taxon>Ascomycota</taxon>
        <taxon>Pezizomycotina</taxon>
        <taxon>Eurotiomycetes</taxon>
        <taxon>Chaetothyriomycetidae</taxon>
        <taxon>Phaeomoniellales</taxon>
        <taxon>Phaeomoniellaceae</taxon>
        <taxon>Phaeomoniella</taxon>
    </lineage>
</organism>
<dbReference type="SUPFAM" id="SSF53474">
    <property type="entry name" value="alpha/beta-Hydrolases"/>
    <property type="match status" value="1"/>
</dbReference>
<dbReference type="InterPro" id="IPR029058">
    <property type="entry name" value="AB_hydrolase_fold"/>
</dbReference>
<evidence type="ECO:0000259" key="1">
    <source>
        <dbReference type="Pfam" id="PF00561"/>
    </source>
</evidence>
<reference evidence="2 3" key="2">
    <citation type="submission" date="2015-05" db="EMBL/GenBank/DDBJ databases">
        <authorList>
            <person name="Morales-Cruz A."/>
            <person name="Amrine K.C."/>
            <person name="Cantu D."/>
        </authorList>
    </citation>
    <scope>NUCLEOTIDE SEQUENCE [LARGE SCALE GENOMIC DNA]</scope>
    <source>
        <strain evidence="2">UCRPC4</strain>
    </source>
</reference>
<evidence type="ECO:0000313" key="3">
    <source>
        <dbReference type="Proteomes" id="UP000053317"/>
    </source>
</evidence>
<dbReference type="GO" id="GO:0016787">
    <property type="term" value="F:hydrolase activity"/>
    <property type="evidence" value="ECO:0007669"/>
    <property type="project" value="UniProtKB-KW"/>
</dbReference>
<dbReference type="Gene3D" id="3.40.50.1820">
    <property type="entry name" value="alpha/beta hydrolase"/>
    <property type="match status" value="1"/>
</dbReference>
<dbReference type="InterPro" id="IPR000073">
    <property type="entry name" value="AB_hydrolase_1"/>
</dbReference>
<proteinExistence type="predicted"/>
<accession>A0A0G2GWB7</accession>
<evidence type="ECO:0000313" key="2">
    <source>
        <dbReference type="EMBL" id="KKY20985.1"/>
    </source>
</evidence>
<comment type="caution">
    <text evidence="2">The sequence shown here is derived from an EMBL/GenBank/DDBJ whole genome shotgun (WGS) entry which is preliminary data.</text>
</comment>
<protein>
    <submittedName>
        <fullName evidence="2">Putative alpha beta hydrolase</fullName>
    </submittedName>
</protein>
<dbReference type="EMBL" id="LCWF01000089">
    <property type="protein sequence ID" value="KKY20985.1"/>
    <property type="molecule type" value="Genomic_DNA"/>
</dbReference>
<keyword evidence="2" id="KW-0378">Hydrolase</keyword>
<sequence length="491" mass="55189">MFLIYGSIAIYTGSFFRRESEKERLGLTVARDKIWNLSKPFDGFVHDFYVLQNGLRLHYVTNNPNNSGPPKPLIILIHGYPDSYSVWQFVMQSTILRQESTIVAVDLPGFGGSDSFPPYSATVILEALSEFIIGMREDYNVHYDTDSAKELTDTGMSQSKVFIVGHDWGCVLSYRLASEAPSLADRFILTNGPLPQLFQANRERTTAFAVNMFRAFFNAPIASRHCLTKGFRCLIPLVRQVYKIGYFFSFQLPSGLVRYLLRGGNRSFLRGIHQYATGENNSLLDQNTYLAGCLGPSSDDCKPQTAGDGKQKPKSYPASVVQRVMQDNCAYEATEYYRSGAWSDPWEKSLETIAALYDIEQSQGGSLSSRRHSSGALLFSEPYKGALKAPATIIWGQKDPVLMQQFCLDGIGDYLAKGSQVVMLPRTGHWTPSEVEGRKAVTRVIEWAILGEKDKELEEEIQKVYESSYVGLKEIEVRSVIHTFTAEEYED</sequence>
<reference evidence="2 3" key="1">
    <citation type="submission" date="2015-05" db="EMBL/GenBank/DDBJ databases">
        <title>Distinctive expansion of gene families associated with plant cell wall degradation and secondary metabolism in the genomes of grapevine trunk pathogens.</title>
        <authorList>
            <person name="Lawrence D.P."/>
            <person name="Travadon R."/>
            <person name="Rolshausen P.E."/>
            <person name="Baumgartner K."/>
        </authorList>
    </citation>
    <scope>NUCLEOTIDE SEQUENCE [LARGE SCALE GENOMIC DNA]</scope>
    <source>
        <strain evidence="2">UCRPC4</strain>
    </source>
</reference>
<gene>
    <name evidence="2" type="ORF">UCRPC4_g03902</name>
</gene>
<dbReference type="AlphaFoldDB" id="A0A0G2GWB7"/>
<dbReference type="Proteomes" id="UP000053317">
    <property type="component" value="Unassembled WGS sequence"/>
</dbReference>